<protein>
    <submittedName>
        <fullName evidence="1">Immunity protein</fullName>
    </submittedName>
</protein>
<evidence type="ECO:0000313" key="1">
    <source>
        <dbReference type="EMBL" id="DAD97163.1"/>
    </source>
</evidence>
<name>A0A8S5NSZ1_9CAUD</name>
<dbReference type="EMBL" id="BK015232">
    <property type="protein sequence ID" value="DAD97163.1"/>
    <property type="molecule type" value="Genomic_DNA"/>
</dbReference>
<sequence length="86" mass="9822">MVTARQAYEIMNKHIRKNPDDKIIKCAYTKDAYVFGVKERPDCGEMAVDKNTGEVYVMNIIDYAECVESGDVHYIDINTLNKSNIT</sequence>
<organism evidence="1">
    <name type="scientific">Siphoviridae sp. ctSWe10</name>
    <dbReference type="NCBI Taxonomy" id="2826344"/>
    <lineage>
        <taxon>Viruses</taxon>
        <taxon>Duplodnaviria</taxon>
        <taxon>Heunggongvirae</taxon>
        <taxon>Uroviricota</taxon>
        <taxon>Caudoviricetes</taxon>
    </lineage>
</organism>
<reference evidence="1" key="1">
    <citation type="journal article" date="2021" name="Proc. Natl. Acad. Sci. U.S.A.">
        <title>A Catalog of Tens of Thousands of Viruses from Human Metagenomes Reveals Hidden Associations with Chronic Diseases.</title>
        <authorList>
            <person name="Tisza M.J."/>
            <person name="Buck C.B."/>
        </authorList>
    </citation>
    <scope>NUCLEOTIDE SEQUENCE</scope>
    <source>
        <strain evidence="1">CtSWe10</strain>
    </source>
</reference>
<accession>A0A8S5NSZ1</accession>
<proteinExistence type="predicted"/>